<dbReference type="EMBL" id="VSFF01000002">
    <property type="protein sequence ID" value="TYC17492.1"/>
    <property type="molecule type" value="Genomic_DNA"/>
</dbReference>
<protein>
    <submittedName>
        <fullName evidence="2">Uncharacterized protein</fullName>
    </submittedName>
</protein>
<dbReference type="OrthoDB" id="9848397at2"/>
<accession>A0A5D0UIM0</accession>
<dbReference type="Proteomes" id="UP000322634">
    <property type="component" value="Unassembled WGS sequence"/>
</dbReference>
<gene>
    <name evidence="2" type="ORF">FXF65_05655</name>
</gene>
<dbReference type="RefSeq" id="WP_148348635.1">
    <property type="nucleotide sequence ID" value="NZ_JBHSBF010000022.1"/>
</dbReference>
<name>A0A5D0UIM0_9ACTN</name>
<reference evidence="2 3" key="1">
    <citation type="submission" date="2019-08" db="EMBL/GenBank/DDBJ databases">
        <title>Actinomadura sp. nov. CYP1-5 isolated from mountain soil.</title>
        <authorList>
            <person name="Songsumanus A."/>
            <person name="Kuncharoen N."/>
            <person name="Kudo T."/>
            <person name="Yuki M."/>
            <person name="Igarashi Y."/>
            <person name="Tanasupawat S."/>
        </authorList>
    </citation>
    <scope>NUCLEOTIDE SEQUENCE [LARGE SCALE GENOMIC DNA]</scope>
    <source>
        <strain evidence="2 3">GKU157</strain>
    </source>
</reference>
<dbReference type="AlphaFoldDB" id="A0A5D0UIM0"/>
<feature type="region of interest" description="Disordered" evidence="1">
    <location>
        <begin position="1"/>
        <end position="23"/>
    </location>
</feature>
<sequence>MHSEPSSASGARPRTDQQSDDDLCDQELARIRAEFNSTPAGGWGIVLDRRSRRWTAVRGVGGGSLIVHAGSADELRERITTGQWTMGAVPGVR</sequence>
<evidence type="ECO:0000256" key="1">
    <source>
        <dbReference type="SAM" id="MobiDB-lite"/>
    </source>
</evidence>
<comment type="caution">
    <text evidence="2">The sequence shown here is derived from an EMBL/GenBank/DDBJ whole genome shotgun (WGS) entry which is preliminary data.</text>
</comment>
<organism evidence="2 3">
    <name type="scientific">Actinomadura syzygii</name>
    <dbReference type="NCBI Taxonomy" id="1427538"/>
    <lineage>
        <taxon>Bacteria</taxon>
        <taxon>Bacillati</taxon>
        <taxon>Actinomycetota</taxon>
        <taxon>Actinomycetes</taxon>
        <taxon>Streptosporangiales</taxon>
        <taxon>Thermomonosporaceae</taxon>
        <taxon>Actinomadura</taxon>
    </lineage>
</organism>
<proteinExistence type="predicted"/>
<keyword evidence="3" id="KW-1185">Reference proteome</keyword>
<evidence type="ECO:0000313" key="2">
    <source>
        <dbReference type="EMBL" id="TYC17492.1"/>
    </source>
</evidence>
<evidence type="ECO:0000313" key="3">
    <source>
        <dbReference type="Proteomes" id="UP000322634"/>
    </source>
</evidence>